<sequence>MPFQETLLSFASRWECDENNHLNIQFYFGIFEEADRQFQLLSGFSDAIAGQRRVRHVRFLREVKSGDLVRVASGVAFDGPHMLTVVHEMFDGATGDLTATAIDGYAPNASSARTLRTRFKDFMVPMPAHANPQEIAATPVNTRMTLDTLLSAGAVLSHRATVLARHQGADNRADDQFAVSCASNASPHFWEKTPLKQAYHKENGLGRLTTEAKLTWLSPLKAGDAILVLSNLTAVQDKSFTLRHHLFESRTKRLAAVCDSAVLPLDLQIRQPAALPEQTRRDLTALCL</sequence>
<dbReference type="InterPro" id="IPR050563">
    <property type="entry name" value="4-hydroxybenzoyl-CoA_TE"/>
</dbReference>
<dbReference type="STRING" id="735517.SAMN05444272_0898"/>
<dbReference type="PANTHER" id="PTHR31793">
    <property type="entry name" value="4-HYDROXYBENZOYL-COA THIOESTERASE FAMILY MEMBER"/>
    <property type="match status" value="1"/>
</dbReference>
<dbReference type="Pfam" id="PF13279">
    <property type="entry name" value="4HBT_2"/>
    <property type="match status" value="2"/>
</dbReference>
<keyword evidence="1" id="KW-0378">Hydrolase</keyword>
<name>A0A1M7BMR9_9HYPH</name>
<dbReference type="PANTHER" id="PTHR31793:SF2">
    <property type="entry name" value="BLR1345 PROTEIN"/>
    <property type="match status" value="1"/>
</dbReference>
<proteinExistence type="predicted"/>
<dbReference type="EMBL" id="FRBW01000001">
    <property type="protein sequence ID" value="SHL56240.1"/>
    <property type="molecule type" value="Genomic_DNA"/>
</dbReference>
<organism evidence="1 2">
    <name type="scientific">Roseibium suaedae</name>
    <dbReference type="NCBI Taxonomy" id="735517"/>
    <lineage>
        <taxon>Bacteria</taxon>
        <taxon>Pseudomonadati</taxon>
        <taxon>Pseudomonadota</taxon>
        <taxon>Alphaproteobacteria</taxon>
        <taxon>Hyphomicrobiales</taxon>
        <taxon>Stappiaceae</taxon>
        <taxon>Roseibium</taxon>
    </lineage>
</organism>
<dbReference type="AlphaFoldDB" id="A0A1M7BMR9"/>
<dbReference type="CDD" id="cd00586">
    <property type="entry name" value="4HBT"/>
    <property type="match status" value="1"/>
</dbReference>
<dbReference type="GO" id="GO:0047617">
    <property type="term" value="F:fatty acyl-CoA hydrolase activity"/>
    <property type="evidence" value="ECO:0007669"/>
    <property type="project" value="TreeGrafter"/>
</dbReference>
<dbReference type="OrthoDB" id="7597365at2"/>
<accession>A0A1M7BMR9</accession>
<keyword evidence="2" id="KW-1185">Reference proteome</keyword>
<dbReference type="SUPFAM" id="SSF54637">
    <property type="entry name" value="Thioesterase/thiol ester dehydrase-isomerase"/>
    <property type="match status" value="2"/>
</dbReference>
<dbReference type="InterPro" id="IPR029069">
    <property type="entry name" value="HotDog_dom_sf"/>
</dbReference>
<reference evidence="1 2" key="1">
    <citation type="submission" date="2016-11" db="EMBL/GenBank/DDBJ databases">
        <authorList>
            <person name="Jaros S."/>
            <person name="Januszkiewicz K."/>
            <person name="Wedrychowicz H."/>
        </authorList>
    </citation>
    <scope>NUCLEOTIDE SEQUENCE [LARGE SCALE GENOMIC DNA]</scope>
    <source>
        <strain evidence="1 2">DSM 22153</strain>
    </source>
</reference>
<evidence type="ECO:0000313" key="1">
    <source>
        <dbReference type="EMBL" id="SHL56240.1"/>
    </source>
</evidence>
<dbReference type="Gene3D" id="3.10.129.10">
    <property type="entry name" value="Hotdog Thioesterase"/>
    <property type="match status" value="2"/>
</dbReference>
<evidence type="ECO:0000313" key="2">
    <source>
        <dbReference type="Proteomes" id="UP000186002"/>
    </source>
</evidence>
<gene>
    <name evidence="1" type="ORF">SAMN05444272_0898</name>
</gene>
<protein>
    <submittedName>
        <fullName evidence="1">Acyl-CoA thioester hydrolase</fullName>
    </submittedName>
</protein>
<dbReference type="Proteomes" id="UP000186002">
    <property type="component" value="Unassembled WGS sequence"/>
</dbReference>